<evidence type="ECO:0000313" key="9">
    <source>
        <dbReference type="Proteomes" id="UP000791080"/>
    </source>
</evidence>
<dbReference type="PANTHER" id="PTHR47359">
    <property type="entry name" value="PEPTIDOGLYCAN DL-ENDOPEPTIDASE CWLO"/>
    <property type="match status" value="1"/>
</dbReference>
<dbReference type="PROSITE" id="PS51935">
    <property type="entry name" value="NLPC_P60"/>
    <property type="match status" value="1"/>
</dbReference>
<evidence type="ECO:0000256" key="3">
    <source>
        <dbReference type="ARBA" id="ARBA00022801"/>
    </source>
</evidence>
<evidence type="ECO:0000256" key="5">
    <source>
        <dbReference type="SAM" id="Coils"/>
    </source>
</evidence>
<dbReference type="InterPro" id="IPR038765">
    <property type="entry name" value="Papain-like_cys_pep_sf"/>
</dbReference>
<feature type="domain" description="NlpC/P60" evidence="7">
    <location>
        <begin position="343"/>
        <end position="482"/>
    </location>
</feature>
<accession>A0ABT1JCQ0</accession>
<evidence type="ECO:0000313" key="8">
    <source>
        <dbReference type="EMBL" id="MCP2329953.1"/>
    </source>
</evidence>
<comment type="similarity">
    <text evidence="1">Belongs to the peptidase C40 family.</text>
</comment>
<keyword evidence="2" id="KW-0645">Protease</keyword>
<organism evidence="8 9">
    <name type="scientific">Actinoalloteichus caeruleus DSM 43889</name>
    <dbReference type="NCBI Taxonomy" id="1120930"/>
    <lineage>
        <taxon>Bacteria</taxon>
        <taxon>Bacillati</taxon>
        <taxon>Actinomycetota</taxon>
        <taxon>Actinomycetes</taxon>
        <taxon>Pseudonocardiales</taxon>
        <taxon>Pseudonocardiaceae</taxon>
        <taxon>Actinoalloteichus</taxon>
        <taxon>Actinoalloteichus cyanogriseus</taxon>
    </lineage>
</organism>
<evidence type="ECO:0000256" key="2">
    <source>
        <dbReference type="ARBA" id="ARBA00022670"/>
    </source>
</evidence>
<sequence length="482" mass="51392">MATPDALVHSCSRDGEVSGATHRDAHDGGECPGWSAGVSTVRAREPVRGLLVGGLGALLTVGLAGSSLAAPPPNPSDSDIDGQRAEVDANAARVGRLTGRLAEVEARLDAVLTEVALRREDASRAQVDLDRARWRHQEAEDRAAEAAEAARDVGDRLAALRTAMDSFASESYQGGGAVNSLGAYLGASSPKDLLDRAQYLDAVGESHQAAMEELQHVSTDKANKDAAARDTLREARASADAALEAERAADTAYRAAREAEDEQRSLAAEIEREREEVQEELDAARDRVDGLERQRRQYERWRQEEDDRLAALQVNPQQVDPGALAPGETHPAPSLPTPPADADAAIETVVRRALAQVGVPYSWGGGNANGPTLGVRDGGVADTHGDYRKVGFDCSGLMLYAYAGIGIAIPKYSGYQYEAGRQVPLAEKRRGDLVFWATGGRIYHVALYLGDGLIVEAPYSGGHVRVTPMRYGGVVPHAVRLV</sequence>
<keyword evidence="9" id="KW-1185">Reference proteome</keyword>
<dbReference type="EMBL" id="AUBJ02000001">
    <property type="protein sequence ID" value="MCP2329953.1"/>
    <property type="molecule type" value="Genomic_DNA"/>
</dbReference>
<evidence type="ECO:0000256" key="4">
    <source>
        <dbReference type="ARBA" id="ARBA00022807"/>
    </source>
</evidence>
<dbReference type="SUPFAM" id="SSF54001">
    <property type="entry name" value="Cysteine proteinases"/>
    <property type="match status" value="1"/>
</dbReference>
<dbReference type="Gene3D" id="3.90.1720.10">
    <property type="entry name" value="endopeptidase domain like (from Nostoc punctiforme)"/>
    <property type="match status" value="1"/>
</dbReference>
<dbReference type="InterPro" id="IPR000064">
    <property type="entry name" value="NLP_P60_dom"/>
</dbReference>
<dbReference type="PANTHER" id="PTHR47359:SF3">
    <property type="entry name" value="NLP_P60 DOMAIN-CONTAINING PROTEIN-RELATED"/>
    <property type="match status" value="1"/>
</dbReference>
<evidence type="ECO:0000256" key="6">
    <source>
        <dbReference type="SAM" id="MobiDB-lite"/>
    </source>
</evidence>
<keyword evidence="4" id="KW-0788">Thiol protease</keyword>
<feature type="coiled-coil region" evidence="5">
    <location>
        <begin position="242"/>
        <end position="301"/>
    </location>
</feature>
<feature type="region of interest" description="Disordered" evidence="6">
    <location>
        <begin position="319"/>
        <end position="340"/>
    </location>
</feature>
<keyword evidence="3 8" id="KW-0378">Hydrolase</keyword>
<dbReference type="Proteomes" id="UP000791080">
    <property type="component" value="Unassembled WGS sequence"/>
</dbReference>
<comment type="caution">
    <text evidence="8">The sequence shown here is derived from an EMBL/GenBank/DDBJ whole genome shotgun (WGS) entry which is preliminary data.</text>
</comment>
<name>A0ABT1JCQ0_ACTCY</name>
<dbReference type="InterPro" id="IPR051794">
    <property type="entry name" value="PG_Endopeptidase_C40"/>
</dbReference>
<evidence type="ECO:0000256" key="1">
    <source>
        <dbReference type="ARBA" id="ARBA00007074"/>
    </source>
</evidence>
<gene>
    <name evidence="8" type="ORF">G443_000223</name>
</gene>
<keyword evidence="5" id="KW-0175">Coiled coil</keyword>
<feature type="coiled-coil region" evidence="5">
    <location>
        <begin position="122"/>
        <end position="149"/>
    </location>
</feature>
<reference evidence="8 9" key="1">
    <citation type="submission" date="2022-06" db="EMBL/GenBank/DDBJ databases">
        <title>Genomic Encyclopedia of Type Strains, Phase I: the one thousand microbial genomes (KMG-I) project.</title>
        <authorList>
            <person name="Kyrpides N."/>
        </authorList>
    </citation>
    <scope>NUCLEOTIDE SEQUENCE [LARGE SCALE GENOMIC DNA]</scope>
    <source>
        <strain evidence="8 9">DSM 43889</strain>
    </source>
</reference>
<dbReference type="Pfam" id="PF00877">
    <property type="entry name" value="NLPC_P60"/>
    <property type="match status" value="1"/>
</dbReference>
<proteinExistence type="inferred from homology"/>
<protein>
    <submittedName>
        <fullName evidence="8">Cell wall-associated hydrolase, NlpC family</fullName>
    </submittedName>
</protein>
<dbReference type="GO" id="GO:0016787">
    <property type="term" value="F:hydrolase activity"/>
    <property type="evidence" value="ECO:0007669"/>
    <property type="project" value="UniProtKB-KW"/>
</dbReference>
<evidence type="ECO:0000259" key="7">
    <source>
        <dbReference type="PROSITE" id="PS51935"/>
    </source>
</evidence>